<feature type="domain" description="Plastocyanin-like" evidence="6">
    <location>
        <begin position="486"/>
        <end position="610"/>
    </location>
</feature>
<dbReference type="CDD" id="cd04206">
    <property type="entry name" value="CuRO_1_LCC_like"/>
    <property type="match status" value="1"/>
</dbReference>
<dbReference type="Gene3D" id="2.60.40.420">
    <property type="entry name" value="Cupredoxins - blue copper proteins"/>
    <property type="match status" value="3"/>
</dbReference>
<evidence type="ECO:0000313" key="8">
    <source>
        <dbReference type="EMBL" id="OJJ34829.1"/>
    </source>
</evidence>
<dbReference type="PANTHER" id="PTHR11709:SF414">
    <property type="entry name" value="ADR239WP"/>
    <property type="match status" value="1"/>
</dbReference>
<dbReference type="InterPro" id="IPR045087">
    <property type="entry name" value="Cu-oxidase_fam"/>
</dbReference>
<keyword evidence="4" id="KW-0186">Copper</keyword>
<dbReference type="InterPro" id="IPR001117">
    <property type="entry name" value="Cu-oxidase_2nd"/>
</dbReference>
<protein>
    <recommendedName>
        <fullName evidence="10">Laccase</fullName>
    </recommendedName>
</protein>
<dbReference type="PANTHER" id="PTHR11709">
    <property type="entry name" value="MULTI-COPPER OXIDASE"/>
    <property type="match status" value="1"/>
</dbReference>
<dbReference type="Pfam" id="PF00394">
    <property type="entry name" value="Cu-oxidase"/>
    <property type="match status" value="1"/>
</dbReference>
<evidence type="ECO:0000256" key="2">
    <source>
        <dbReference type="ARBA" id="ARBA00022723"/>
    </source>
</evidence>
<evidence type="ECO:0000313" key="9">
    <source>
        <dbReference type="Proteomes" id="UP000184383"/>
    </source>
</evidence>
<dbReference type="GO" id="GO:0005507">
    <property type="term" value="F:copper ion binding"/>
    <property type="evidence" value="ECO:0007669"/>
    <property type="project" value="InterPro"/>
</dbReference>
<dbReference type="PROSITE" id="PS00080">
    <property type="entry name" value="MULTICOPPER_OXIDASE2"/>
    <property type="match status" value="1"/>
</dbReference>
<comment type="similarity">
    <text evidence="1">Belongs to the multicopper oxidase family.</text>
</comment>
<feature type="domain" description="Plastocyanin-like" evidence="5">
    <location>
        <begin position="242"/>
        <end position="383"/>
    </location>
</feature>
<proteinExistence type="inferred from homology"/>
<keyword evidence="9" id="KW-1185">Reference proteome</keyword>
<evidence type="ECO:0000256" key="3">
    <source>
        <dbReference type="ARBA" id="ARBA00023002"/>
    </source>
</evidence>
<keyword evidence="2" id="KW-0479">Metal-binding</keyword>
<dbReference type="InterPro" id="IPR011707">
    <property type="entry name" value="Cu-oxidase-like_N"/>
</dbReference>
<evidence type="ECO:0008006" key="10">
    <source>
        <dbReference type="Google" id="ProtNLM"/>
    </source>
</evidence>
<dbReference type="InterPro" id="IPR008972">
    <property type="entry name" value="Cupredoxin"/>
</dbReference>
<dbReference type="STRING" id="1073089.A0A1L9RIS7"/>
<dbReference type="InterPro" id="IPR002355">
    <property type="entry name" value="Cu_oxidase_Cu_BS"/>
</dbReference>
<dbReference type="GeneID" id="63753391"/>
<accession>A0A1L9RIS7</accession>
<organism evidence="8 9">
    <name type="scientific">Aspergillus wentii DTO 134E9</name>
    <dbReference type="NCBI Taxonomy" id="1073089"/>
    <lineage>
        <taxon>Eukaryota</taxon>
        <taxon>Fungi</taxon>
        <taxon>Dikarya</taxon>
        <taxon>Ascomycota</taxon>
        <taxon>Pezizomycotina</taxon>
        <taxon>Eurotiomycetes</taxon>
        <taxon>Eurotiomycetidae</taxon>
        <taxon>Eurotiales</taxon>
        <taxon>Aspergillaceae</taxon>
        <taxon>Aspergillus</taxon>
        <taxon>Aspergillus subgen. Cremei</taxon>
    </lineage>
</organism>
<dbReference type="Proteomes" id="UP000184383">
    <property type="component" value="Unassembled WGS sequence"/>
</dbReference>
<dbReference type="AlphaFoldDB" id="A0A1L9RIS7"/>
<dbReference type="InterPro" id="IPR011706">
    <property type="entry name" value="Cu-oxidase_C"/>
</dbReference>
<dbReference type="SUPFAM" id="SSF49503">
    <property type="entry name" value="Cupredoxins"/>
    <property type="match status" value="3"/>
</dbReference>
<dbReference type="CDD" id="cd04205">
    <property type="entry name" value="CuRO_2_LCC_like"/>
    <property type="match status" value="1"/>
</dbReference>
<dbReference type="RefSeq" id="XP_040688505.1">
    <property type="nucleotide sequence ID" value="XM_040837543.1"/>
</dbReference>
<dbReference type="OrthoDB" id="2121828at2759"/>
<evidence type="ECO:0000259" key="7">
    <source>
        <dbReference type="Pfam" id="PF07732"/>
    </source>
</evidence>
<dbReference type="GO" id="GO:0016491">
    <property type="term" value="F:oxidoreductase activity"/>
    <property type="evidence" value="ECO:0007669"/>
    <property type="project" value="UniProtKB-KW"/>
</dbReference>
<keyword evidence="3" id="KW-0560">Oxidoreductase</keyword>
<evidence type="ECO:0000259" key="5">
    <source>
        <dbReference type="Pfam" id="PF00394"/>
    </source>
</evidence>
<sequence length="627" mass="70064">MRSSLSAGVVARTCCRARFFLDEGDHHMRFTSAGTVRYRCQYCDCDLLKSTKLGALLPSSRYHGKTVSIPHDPDALRPRIELHPEDHIYREPSTQHLDWLVTSDYLRPDGVLKRVYLINGLFPGPTVETRSGDRLVITVTNALEDESITIHWHGLHVKHSMDGAAGVTQCVISPGTKFVYNFTIPDDQSGTFWYHAHSGLARADGLYGGFVVHAPASKSTVRGLLSARHSNEVHRHRYDKELLLLIGDWYHQPAEDVMAWYMRAASFGNEPVPDSLLINGFGSFDCSMAVPARPVNCIMQESDALNLDLDRTTVYRIRVVNTGSLAGFTLAFGQENMELVQIDSVDVEPQRQNVNALGILHPGQRMDFILRSPSENTQFSLFIQLDEECFKYPNPALAPNQTFPINAANTPQQPINTIHLDLSDVPSSNKVLSSLPATAQQTHVVYTRVQKLAKNSNTPYGYFNHTSWRPQSEPSAALVALPREKWDKQQFSLSTGDKAEWVDLVVNNLDDSPHPFHLHGHHFYILQVYQAPIGWGSYNPFSDPHPPGSAPGSNRSSYDLTKATLRDTVYIPSRGYAVLRFRADNPGVWMFHCHILWHLASGMAMLVDVMRDEQGSFVDGGSCLSTG</sequence>
<evidence type="ECO:0000259" key="6">
    <source>
        <dbReference type="Pfam" id="PF07731"/>
    </source>
</evidence>
<name>A0A1L9RIS7_ASPWE</name>
<evidence type="ECO:0000256" key="4">
    <source>
        <dbReference type="ARBA" id="ARBA00023008"/>
    </source>
</evidence>
<dbReference type="Pfam" id="PF07731">
    <property type="entry name" value="Cu-oxidase_2"/>
    <property type="match status" value="1"/>
</dbReference>
<dbReference type="PROSITE" id="PS00079">
    <property type="entry name" value="MULTICOPPER_OXIDASE1"/>
    <property type="match status" value="1"/>
</dbReference>
<reference evidence="9" key="1">
    <citation type="journal article" date="2017" name="Genome Biol.">
        <title>Comparative genomics reveals high biological diversity and specific adaptations in the industrially and medically important fungal genus Aspergillus.</title>
        <authorList>
            <person name="de Vries R.P."/>
            <person name="Riley R."/>
            <person name="Wiebenga A."/>
            <person name="Aguilar-Osorio G."/>
            <person name="Amillis S."/>
            <person name="Uchima C.A."/>
            <person name="Anderluh G."/>
            <person name="Asadollahi M."/>
            <person name="Askin M."/>
            <person name="Barry K."/>
            <person name="Battaglia E."/>
            <person name="Bayram O."/>
            <person name="Benocci T."/>
            <person name="Braus-Stromeyer S.A."/>
            <person name="Caldana C."/>
            <person name="Canovas D."/>
            <person name="Cerqueira G.C."/>
            <person name="Chen F."/>
            <person name="Chen W."/>
            <person name="Choi C."/>
            <person name="Clum A."/>
            <person name="Dos Santos R.A."/>
            <person name="Damasio A.R."/>
            <person name="Diallinas G."/>
            <person name="Emri T."/>
            <person name="Fekete E."/>
            <person name="Flipphi M."/>
            <person name="Freyberg S."/>
            <person name="Gallo A."/>
            <person name="Gournas C."/>
            <person name="Habgood R."/>
            <person name="Hainaut M."/>
            <person name="Harispe M.L."/>
            <person name="Henrissat B."/>
            <person name="Hilden K.S."/>
            <person name="Hope R."/>
            <person name="Hossain A."/>
            <person name="Karabika E."/>
            <person name="Karaffa L."/>
            <person name="Karanyi Z."/>
            <person name="Krasevec N."/>
            <person name="Kuo A."/>
            <person name="Kusch H."/>
            <person name="LaButti K."/>
            <person name="Lagendijk E.L."/>
            <person name="Lapidus A."/>
            <person name="Levasseur A."/>
            <person name="Lindquist E."/>
            <person name="Lipzen A."/>
            <person name="Logrieco A.F."/>
            <person name="MacCabe A."/>
            <person name="Maekelae M.R."/>
            <person name="Malavazi I."/>
            <person name="Melin P."/>
            <person name="Meyer V."/>
            <person name="Mielnichuk N."/>
            <person name="Miskei M."/>
            <person name="Molnar A.P."/>
            <person name="Mule G."/>
            <person name="Ngan C.Y."/>
            <person name="Orejas M."/>
            <person name="Orosz E."/>
            <person name="Ouedraogo J.P."/>
            <person name="Overkamp K.M."/>
            <person name="Park H.-S."/>
            <person name="Perrone G."/>
            <person name="Piumi F."/>
            <person name="Punt P.J."/>
            <person name="Ram A.F."/>
            <person name="Ramon A."/>
            <person name="Rauscher S."/>
            <person name="Record E."/>
            <person name="Riano-Pachon D.M."/>
            <person name="Robert V."/>
            <person name="Roehrig J."/>
            <person name="Ruller R."/>
            <person name="Salamov A."/>
            <person name="Salih N.S."/>
            <person name="Samson R.A."/>
            <person name="Sandor E."/>
            <person name="Sanguinetti M."/>
            <person name="Schuetze T."/>
            <person name="Sepcic K."/>
            <person name="Shelest E."/>
            <person name="Sherlock G."/>
            <person name="Sophianopoulou V."/>
            <person name="Squina F.M."/>
            <person name="Sun H."/>
            <person name="Susca A."/>
            <person name="Todd R.B."/>
            <person name="Tsang A."/>
            <person name="Unkles S.E."/>
            <person name="van de Wiele N."/>
            <person name="van Rossen-Uffink D."/>
            <person name="Oliveira J.V."/>
            <person name="Vesth T.C."/>
            <person name="Visser J."/>
            <person name="Yu J.-H."/>
            <person name="Zhou M."/>
            <person name="Andersen M.R."/>
            <person name="Archer D.B."/>
            <person name="Baker S.E."/>
            <person name="Benoit I."/>
            <person name="Brakhage A.A."/>
            <person name="Braus G.H."/>
            <person name="Fischer R."/>
            <person name="Frisvad J.C."/>
            <person name="Goldman G.H."/>
            <person name="Houbraken J."/>
            <person name="Oakley B."/>
            <person name="Pocsi I."/>
            <person name="Scazzocchio C."/>
            <person name="Seiboth B."/>
            <person name="vanKuyk P.A."/>
            <person name="Wortman J."/>
            <person name="Dyer P.S."/>
            <person name="Grigoriev I.V."/>
        </authorList>
    </citation>
    <scope>NUCLEOTIDE SEQUENCE [LARGE SCALE GENOMIC DNA]</scope>
    <source>
        <strain evidence="9">DTO 134E9</strain>
    </source>
</reference>
<dbReference type="CDD" id="cd13910">
    <property type="entry name" value="CuRO_3_MCO_like_4"/>
    <property type="match status" value="1"/>
</dbReference>
<feature type="domain" description="Plastocyanin-like" evidence="7">
    <location>
        <begin position="103"/>
        <end position="216"/>
    </location>
</feature>
<gene>
    <name evidence="8" type="ORF">ASPWEDRAFT_51086</name>
</gene>
<dbReference type="InterPro" id="IPR033138">
    <property type="entry name" value="Cu_oxidase_CS"/>
</dbReference>
<dbReference type="Pfam" id="PF07732">
    <property type="entry name" value="Cu-oxidase_3"/>
    <property type="match status" value="1"/>
</dbReference>
<dbReference type="VEuPathDB" id="FungiDB:ASPWEDRAFT_51086"/>
<dbReference type="EMBL" id="KV878212">
    <property type="protein sequence ID" value="OJJ34829.1"/>
    <property type="molecule type" value="Genomic_DNA"/>
</dbReference>
<evidence type="ECO:0000256" key="1">
    <source>
        <dbReference type="ARBA" id="ARBA00010609"/>
    </source>
</evidence>